<name>A0A0B1THM7_OESDE</name>
<reference evidence="5 6" key="1">
    <citation type="submission" date="2014-03" db="EMBL/GenBank/DDBJ databases">
        <title>Draft genome of the hookworm Oesophagostomum dentatum.</title>
        <authorList>
            <person name="Mitreva M."/>
        </authorList>
    </citation>
    <scope>NUCLEOTIDE SEQUENCE [LARGE SCALE GENOMIC DNA]</scope>
    <source>
        <strain evidence="5 6">OD-Hann</strain>
    </source>
</reference>
<dbReference type="GO" id="GO:0007030">
    <property type="term" value="P:Golgi organization"/>
    <property type="evidence" value="ECO:0007669"/>
    <property type="project" value="TreeGrafter"/>
</dbReference>
<evidence type="ECO:0000256" key="3">
    <source>
        <dbReference type="ARBA" id="ARBA00023054"/>
    </source>
</evidence>
<keyword evidence="2" id="KW-0333">Golgi apparatus</keyword>
<dbReference type="Proteomes" id="UP000053660">
    <property type="component" value="Unassembled WGS sequence"/>
</dbReference>
<dbReference type="PANTHER" id="PTHR18921">
    <property type="entry name" value="MYOSIN HEAVY CHAIN - RELATED"/>
    <property type="match status" value="1"/>
</dbReference>
<feature type="coiled-coil region" evidence="4">
    <location>
        <begin position="321"/>
        <end position="362"/>
    </location>
</feature>
<dbReference type="EMBL" id="KN549595">
    <property type="protein sequence ID" value="KHJ96749.1"/>
    <property type="molecule type" value="Genomic_DNA"/>
</dbReference>
<comment type="subcellular location">
    <subcellularLocation>
        <location evidence="1">Golgi apparatus</location>
    </subcellularLocation>
</comment>
<dbReference type="GO" id="GO:0006888">
    <property type="term" value="P:endoplasmic reticulum to Golgi vesicle-mediated transport"/>
    <property type="evidence" value="ECO:0007669"/>
    <property type="project" value="TreeGrafter"/>
</dbReference>
<sequence length="425" mass="48306">MAQIAVLDQKILDNDRQAKQALTCEQGAREKLSRELQRLKEHLLLIEETSTTEAVEAEKRETELRERIRLLENSVTVADSDAAKTTQTMKAELSALQERVVVAEESAEDWKSRFETEKRLRSETNDALTSLQVVVRELSADHERETADASHRNMQLQDKIHELTSVVETMHAEMERLSLDKQTVEDLLESAKSTINSRQKVVEDLEVQLEELRASSRLSTESYRIDDATLRQLFLNYFTAPVDKRPDIALLLASILEYPPEDMEKVGADPAFCKFIILCTLDVLRKHVDDPTANQFSTPTQFMSSSATELTSVVETMHAEMERLSLDKQTVEDLLESAKSTINSRQKVVEDLEVQLEELRASSRLSTESYRIDDATLRQLFLNYFTAPADKRPDIALLLASILEYPPDDMEKVGAVPAFCKFIIL</sequence>
<dbReference type="OrthoDB" id="425925at2759"/>
<dbReference type="GO" id="GO:0005794">
    <property type="term" value="C:Golgi apparatus"/>
    <property type="evidence" value="ECO:0007669"/>
    <property type="project" value="UniProtKB-SubCell"/>
</dbReference>
<evidence type="ECO:0000256" key="4">
    <source>
        <dbReference type="SAM" id="Coils"/>
    </source>
</evidence>
<dbReference type="GO" id="GO:0031267">
    <property type="term" value="F:small GTPase binding"/>
    <property type="evidence" value="ECO:0007669"/>
    <property type="project" value="TreeGrafter"/>
</dbReference>
<accession>A0A0B1THM7</accession>
<dbReference type="AlphaFoldDB" id="A0A0B1THM7"/>
<evidence type="ECO:0000256" key="1">
    <source>
        <dbReference type="ARBA" id="ARBA00004555"/>
    </source>
</evidence>
<keyword evidence="6" id="KW-1185">Reference proteome</keyword>
<gene>
    <name evidence="5" type="ORF">OESDEN_03286</name>
</gene>
<feature type="coiled-coil region" evidence="4">
    <location>
        <begin position="174"/>
        <end position="215"/>
    </location>
</feature>
<evidence type="ECO:0000256" key="2">
    <source>
        <dbReference type="ARBA" id="ARBA00023034"/>
    </source>
</evidence>
<dbReference type="PANTHER" id="PTHR18921:SF2">
    <property type="entry name" value="THYROID RECEPTOR-INTERACTING PROTEIN 11"/>
    <property type="match status" value="1"/>
</dbReference>
<feature type="coiled-coil region" evidence="4">
    <location>
        <begin position="22"/>
        <end position="113"/>
    </location>
</feature>
<evidence type="ECO:0000313" key="5">
    <source>
        <dbReference type="EMBL" id="KHJ96749.1"/>
    </source>
</evidence>
<organism evidence="5 6">
    <name type="scientific">Oesophagostomum dentatum</name>
    <name type="common">Nodular worm</name>
    <dbReference type="NCBI Taxonomy" id="61180"/>
    <lineage>
        <taxon>Eukaryota</taxon>
        <taxon>Metazoa</taxon>
        <taxon>Ecdysozoa</taxon>
        <taxon>Nematoda</taxon>
        <taxon>Chromadorea</taxon>
        <taxon>Rhabditida</taxon>
        <taxon>Rhabditina</taxon>
        <taxon>Rhabditomorpha</taxon>
        <taxon>Strongyloidea</taxon>
        <taxon>Strongylidae</taxon>
        <taxon>Oesophagostomum</taxon>
    </lineage>
</organism>
<protein>
    <recommendedName>
        <fullName evidence="7">GRIP domain-containing protein</fullName>
    </recommendedName>
</protein>
<keyword evidence="3 4" id="KW-0175">Coiled coil</keyword>
<evidence type="ECO:0000313" key="6">
    <source>
        <dbReference type="Proteomes" id="UP000053660"/>
    </source>
</evidence>
<evidence type="ECO:0008006" key="7">
    <source>
        <dbReference type="Google" id="ProtNLM"/>
    </source>
</evidence>
<proteinExistence type="predicted"/>